<evidence type="ECO:0000256" key="1">
    <source>
        <dbReference type="SAM" id="MobiDB-lite"/>
    </source>
</evidence>
<protein>
    <submittedName>
        <fullName evidence="2">Uncharacterized protein</fullName>
    </submittedName>
</protein>
<sequence>MKLNNLRPKKNQKIRRNLGEISIPLRTKHFIREASILSGTPNFNESSQSSSRVQNHQATQISPTTPTPSDHHQPIFLHSFSLPYLSPSAKQEQFPNPTTTKSGYYKAFPIYFPPSSKSTSEESSSEKSDEVPHTKVNPGRFSRWLFISESPIQPSATRRDPYNFTSRQQTQPSSHDYRNILCQVLNEKSILNTPPINITIRKVPIQAQPSPNQIQV</sequence>
<dbReference type="Proteomes" id="UP000765509">
    <property type="component" value="Unassembled WGS sequence"/>
</dbReference>
<reference evidence="2" key="1">
    <citation type="submission" date="2021-03" db="EMBL/GenBank/DDBJ databases">
        <title>Draft genome sequence of rust myrtle Austropuccinia psidii MF-1, a brazilian biotype.</title>
        <authorList>
            <person name="Quecine M.C."/>
            <person name="Pachon D.M.R."/>
            <person name="Bonatelli M.L."/>
            <person name="Correr F.H."/>
            <person name="Franceschini L.M."/>
            <person name="Leite T.F."/>
            <person name="Margarido G.R.A."/>
            <person name="Almeida C.A."/>
            <person name="Ferrarezi J.A."/>
            <person name="Labate C.A."/>
        </authorList>
    </citation>
    <scope>NUCLEOTIDE SEQUENCE</scope>
    <source>
        <strain evidence="2">MF-1</strain>
    </source>
</reference>
<accession>A0A9Q3C5U5</accession>
<feature type="region of interest" description="Disordered" evidence="1">
    <location>
        <begin position="154"/>
        <end position="175"/>
    </location>
</feature>
<feature type="compositionally biased region" description="Basic and acidic residues" evidence="1">
    <location>
        <begin position="124"/>
        <end position="133"/>
    </location>
</feature>
<proteinExistence type="predicted"/>
<feature type="region of interest" description="Disordered" evidence="1">
    <location>
        <begin position="41"/>
        <end position="73"/>
    </location>
</feature>
<feature type="region of interest" description="Disordered" evidence="1">
    <location>
        <begin position="115"/>
        <end position="136"/>
    </location>
</feature>
<feature type="compositionally biased region" description="Polar residues" evidence="1">
    <location>
        <begin position="41"/>
        <end position="68"/>
    </location>
</feature>
<keyword evidence="3" id="KW-1185">Reference proteome</keyword>
<gene>
    <name evidence="2" type="ORF">O181_016915</name>
</gene>
<comment type="caution">
    <text evidence="2">The sequence shown here is derived from an EMBL/GenBank/DDBJ whole genome shotgun (WGS) entry which is preliminary data.</text>
</comment>
<dbReference type="EMBL" id="AVOT02004727">
    <property type="protein sequence ID" value="MBW0477200.1"/>
    <property type="molecule type" value="Genomic_DNA"/>
</dbReference>
<dbReference type="AlphaFoldDB" id="A0A9Q3C5U5"/>
<organism evidence="2 3">
    <name type="scientific">Austropuccinia psidii MF-1</name>
    <dbReference type="NCBI Taxonomy" id="1389203"/>
    <lineage>
        <taxon>Eukaryota</taxon>
        <taxon>Fungi</taxon>
        <taxon>Dikarya</taxon>
        <taxon>Basidiomycota</taxon>
        <taxon>Pucciniomycotina</taxon>
        <taxon>Pucciniomycetes</taxon>
        <taxon>Pucciniales</taxon>
        <taxon>Sphaerophragmiaceae</taxon>
        <taxon>Austropuccinia</taxon>
    </lineage>
</organism>
<evidence type="ECO:0000313" key="3">
    <source>
        <dbReference type="Proteomes" id="UP000765509"/>
    </source>
</evidence>
<name>A0A9Q3C5U5_9BASI</name>
<evidence type="ECO:0000313" key="2">
    <source>
        <dbReference type="EMBL" id="MBW0477200.1"/>
    </source>
</evidence>
<feature type="compositionally biased region" description="Polar residues" evidence="1">
    <location>
        <begin position="163"/>
        <end position="174"/>
    </location>
</feature>